<sequence>MGTVPFDEPDPAHFEAATAANPEQAADLIPEDQWKRFHWATPLFSLWKVWAALVAFALSILVQALDTGVSEILETLTGISRTTVLIIIAVLVGLSLLVVLVAWVFWRKQRYVLAPSGIHYRSGIISGTHRHVRWDRIQSVEIKQGIIPRIVGLGAIVIDSASTSGDDLSLGLLKMNEIQRLRGEILRIATAARTGQEFQVEDRDLPNLYDPDDAYQGEKPFYRLPTKVLLGSMLRSGTVLGIIGGIAIILIPVFLFDESFSIGIIVALGGAVAVGWGQFNLNHGLQLFLTADGIRVRRGLTTTTTQTIPPRRIHAVKVSQFLLWRGKDWWQVEVLVAGSISKDSDNASTMLMRSVIMPVGTRAEALDLLWTIVPDIGVDNLQEFFDDALVGKGPSAFFVAPPRKSRWLDPLRRKRNGIALTRTVAVLRDGWASRSMTVAFHGHWQGLKATQGPIQRKLGLATCRLSLVSGTIHWEGKNFGLTQVHGLLEEERNIGLEARARNDRESIDQWAERVGVS</sequence>
<dbReference type="EMBL" id="CP034593">
    <property type="protein sequence ID" value="AZQ77223.1"/>
    <property type="molecule type" value="Genomic_DNA"/>
</dbReference>
<evidence type="ECO:0000259" key="2">
    <source>
        <dbReference type="Pfam" id="PF03703"/>
    </source>
</evidence>
<organism evidence="3 4">
    <name type="scientific">Flaviflexus ciconiae</name>
    <dbReference type="NCBI Taxonomy" id="2496867"/>
    <lineage>
        <taxon>Bacteria</taxon>
        <taxon>Bacillati</taxon>
        <taxon>Actinomycetota</taxon>
        <taxon>Actinomycetes</taxon>
        <taxon>Actinomycetales</taxon>
        <taxon>Actinomycetaceae</taxon>
        <taxon>Flaviflexus</taxon>
    </lineage>
</organism>
<reference evidence="3 4" key="1">
    <citation type="submission" date="2018-12" db="EMBL/GenBank/DDBJ databases">
        <title>Complete genome sequence of Flaviflexus sp. H23T48.</title>
        <authorList>
            <person name="Bae J.-W."/>
            <person name="Lee J.-Y."/>
        </authorList>
    </citation>
    <scope>NUCLEOTIDE SEQUENCE [LARGE SCALE GENOMIC DNA]</scope>
    <source>
        <strain evidence="3 4">H23T48</strain>
    </source>
</reference>
<dbReference type="PIRSF" id="PIRSF026631">
    <property type="entry name" value="UCP026631"/>
    <property type="match status" value="1"/>
</dbReference>
<feature type="transmembrane region" description="Helical" evidence="1">
    <location>
        <begin position="260"/>
        <end position="279"/>
    </location>
</feature>
<dbReference type="InterPro" id="IPR005182">
    <property type="entry name" value="YdbS-like_PH"/>
</dbReference>
<feature type="transmembrane region" description="Helical" evidence="1">
    <location>
        <begin position="85"/>
        <end position="106"/>
    </location>
</feature>
<dbReference type="Proteomes" id="UP000280344">
    <property type="component" value="Chromosome"/>
</dbReference>
<dbReference type="InterPro" id="IPR014529">
    <property type="entry name" value="UCP026631"/>
</dbReference>
<feature type="domain" description="YdbS-like PH" evidence="2">
    <location>
        <begin position="106"/>
        <end position="184"/>
    </location>
</feature>
<accession>A0A3Q9G4L6</accession>
<feature type="transmembrane region" description="Helical" evidence="1">
    <location>
        <begin position="233"/>
        <end position="254"/>
    </location>
</feature>
<dbReference type="PANTHER" id="PTHR34473">
    <property type="entry name" value="UPF0699 TRANSMEMBRANE PROTEIN YDBS"/>
    <property type="match status" value="1"/>
</dbReference>
<dbReference type="KEGG" id="flh:EJ997_07635"/>
<gene>
    <name evidence="3" type="ORF">EJ997_07635</name>
</gene>
<dbReference type="Pfam" id="PF03703">
    <property type="entry name" value="bPH_2"/>
    <property type="match status" value="3"/>
</dbReference>
<keyword evidence="1" id="KW-0812">Transmembrane</keyword>
<evidence type="ECO:0000313" key="3">
    <source>
        <dbReference type="EMBL" id="AZQ77223.1"/>
    </source>
</evidence>
<dbReference type="AlphaFoldDB" id="A0A3Q9G4L6"/>
<dbReference type="RefSeq" id="WP_126704027.1">
    <property type="nucleotide sequence ID" value="NZ_CP034593.1"/>
</dbReference>
<feature type="transmembrane region" description="Helical" evidence="1">
    <location>
        <begin position="45"/>
        <end position="65"/>
    </location>
</feature>
<evidence type="ECO:0000313" key="4">
    <source>
        <dbReference type="Proteomes" id="UP000280344"/>
    </source>
</evidence>
<protein>
    <recommendedName>
        <fullName evidence="2">YdbS-like PH domain-containing protein</fullName>
    </recommendedName>
</protein>
<name>A0A3Q9G4L6_9ACTO</name>
<feature type="domain" description="YdbS-like PH" evidence="2">
    <location>
        <begin position="420"/>
        <end position="474"/>
    </location>
</feature>
<dbReference type="OrthoDB" id="3190163at2"/>
<keyword evidence="4" id="KW-1185">Reference proteome</keyword>
<evidence type="ECO:0000256" key="1">
    <source>
        <dbReference type="SAM" id="Phobius"/>
    </source>
</evidence>
<proteinExistence type="predicted"/>
<feature type="domain" description="YdbS-like PH" evidence="2">
    <location>
        <begin position="288"/>
        <end position="341"/>
    </location>
</feature>
<keyword evidence="1" id="KW-1133">Transmembrane helix</keyword>
<dbReference type="PANTHER" id="PTHR34473:SF2">
    <property type="entry name" value="UPF0699 TRANSMEMBRANE PROTEIN YDBT"/>
    <property type="match status" value="1"/>
</dbReference>
<keyword evidence="1" id="KW-0472">Membrane</keyword>